<dbReference type="PROSITE" id="PS51387">
    <property type="entry name" value="FAD_PCMH"/>
    <property type="match status" value="1"/>
</dbReference>
<evidence type="ECO:0000313" key="5">
    <source>
        <dbReference type="EMBL" id="MQA53536.1"/>
    </source>
</evidence>
<dbReference type="GO" id="GO:0071949">
    <property type="term" value="F:FAD binding"/>
    <property type="evidence" value="ECO:0007669"/>
    <property type="project" value="InterPro"/>
</dbReference>
<dbReference type="InterPro" id="IPR016166">
    <property type="entry name" value="FAD-bd_PCMH"/>
</dbReference>
<comment type="caution">
    <text evidence="5">The sequence shown here is derived from an EMBL/GenBank/DDBJ whole genome shotgun (WGS) entry which is preliminary data.</text>
</comment>
<proteinExistence type="predicted"/>
<gene>
    <name evidence="5" type="ORF">GDH07_09455</name>
</gene>
<keyword evidence="1" id="KW-0285">Flavoprotein</keyword>
<organism evidence="5 6">
    <name type="scientific">Pseudomonas piscis</name>
    <dbReference type="NCBI Taxonomy" id="2614538"/>
    <lineage>
        <taxon>Bacteria</taxon>
        <taxon>Pseudomonadati</taxon>
        <taxon>Pseudomonadota</taxon>
        <taxon>Gammaproteobacteria</taxon>
        <taxon>Pseudomonadales</taxon>
        <taxon>Pseudomonadaceae</taxon>
        <taxon>Pseudomonas</taxon>
    </lineage>
</organism>
<keyword evidence="3" id="KW-0732">Signal</keyword>
<name>A0A7X1U461_9PSED</name>
<dbReference type="InterPro" id="IPR016169">
    <property type="entry name" value="FAD-bd_PCMH_sub2"/>
</dbReference>
<accession>A0A7X1U461</accession>
<feature type="domain" description="FAD-binding PCMH-type" evidence="4">
    <location>
        <begin position="28"/>
        <end position="200"/>
    </location>
</feature>
<dbReference type="RefSeq" id="WP_152897216.1">
    <property type="nucleotide sequence ID" value="NZ_WHUV01000001.1"/>
</dbReference>
<reference evidence="5 6" key="1">
    <citation type="submission" date="2019-10" db="EMBL/GenBank/DDBJ databases">
        <title>Pseudomonas dajingensis sp. nov., isolated from the profound head ulcers of farmed Murray cod (Maccullochella peelii peelii).</title>
        <authorList>
            <person name="Liu Y."/>
        </authorList>
    </citation>
    <scope>NUCLEOTIDE SEQUENCE [LARGE SCALE GENOMIC DNA]</scope>
    <source>
        <strain evidence="5 6">MC042</strain>
    </source>
</reference>
<sequence>MKFSTGLLFCAALGLASASHGEQIVNDITQLNPIVVDQVAQPTRLEQIVQLVADHPGPIAIGGGRYSMGGQTATEHALQIDMRRFDQVLEFSGERKEITVQAGITWRALQTFIDPYDLSVSIMQSYANFTVGGALSVNAHGRYIGYGPLVGSVKSIKLVLADGQVIEASPQNNAELFYGAIGGYGGLGVIAEATLQLSDNVRLLRTFEEMPLERYNDYFFQHIANDPKVILHNAVLYPNQYQHLRAVSYSQTELPVTVEERLTPLDRNYWKERRAMKVVSQWPMGKSIREEVIDPLVFKRQQVVWRNYEASLDVRELEPASRTRRTYVLQEYFVPPGQLQGFVEDMGETLRKHKVNVINLSIRHAKADPGTLLAWARTDVFALVLYYQQDTRPAARDEVRQWTRSLVDSAIRHGGSYYLPYQILATPEQFHAAYPRANEFFALKARVDPHNKFRNKLWDAYAPQRPGPKPSER</sequence>
<dbReference type="InterPro" id="IPR036318">
    <property type="entry name" value="FAD-bd_PCMH-like_sf"/>
</dbReference>
<dbReference type="GO" id="GO:0080049">
    <property type="term" value="F:L-gulono-1,4-lactone dehydrogenase activity"/>
    <property type="evidence" value="ECO:0007669"/>
    <property type="project" value="TreeGrafter"/>
</dbReference>
<dbReference type="PANTHER" id="PTHR43762:SF1">
    <property type="entry name" value="D-ARABINONO-1,4-LACTONE OXIDASE"/>
    <property type="match status" value="1"/>
</dbReference>
<dbReference type="Pfam" id="PF01565">
    <property type="entry name" value="FAD_binding_4"/>
    <property type="match status" value="1"/>
</dbReference>
<dbReference type="SUPFAM" id="SSF55103">
    <property type="entry name" value="FAD-linked oxidases, C-terminal domain"/>
    <property type="match status" value="1"/>
</dbReference>
<dbReference type="EMBL" id="WHUV01000001">
    <property type="protein sequence ID" value="MQA53536.1"/>
    <property type="molecule type" value="Genomic_DNA"/>
</dbReference>
<dbReference type="Proteomes" id="UP000486534">
    <property type="component" value="Unassembled WGS sequence"/>
</dbReference>
<feature type="chain" id="PRO_5030585822" evidence="3">
    <location>
        <begin position="22"/>
        <end position="473"/>
    </location>
</feature>
<dbReference type="SUPFAM" id="SSF56176">
    <property type="entry name" value="FAD-binding/transporter-associated domain-like"/>
    <property type="match status" value="1"/>
</dbReference>
<feature type="signal peptide" evidence="3">
    <location>
        <begin position="1"/>
        <end position="21"/>
    </location>
</feature>
<evidence type="ECO:0000259" key="4">
    <source>
        <dbReference type="PROSITE" id="PS51387"/>
    </source>
</evidence>
<dbReference type="InterPro" id="IPR006094">
    <property type="entry name" value="Oxid_FAD_bind_N"/>
</dbReference>
<protein>
    <submittedName>
        <fullName evidence="5">FAD-binding protein</fullName>
    </submittedName>
</protein>
<dbReference type="InterPro" id="IPR010031">
    <property type="entry name" value="FAD_lactone_oxidase-like"/>
</dbReference>
<evidence type="ECO:0000256" key="2">
    <source>
        <dbReference type="ARBA" id="ARBA00022827"/>
    </source>
</evidence>
<dbReference type="GO" id="GO:0016899">
    <property type="term" value="F:oxidoreductase activity, acting on the CH-OH group of donors, oxygen as acceptor"/>
    <property type="evidence" value="ECO:0007669"/>
    <property type="project" value="InterPro"/>
</dbReference>
<dbReference type="InterPro" id="IPR016171">
    <property type="entry name" value="Vanillyl_alc_oxidase_C-sub2"/>
</dbReference>
<dbReference type="PANTHER" id="PTHR43762">
    <property type="entry name" value="L-GULONOLACTONE OXIDASE"/>
    <property type="match status" value="1"/>
</dbReference>
<evidence type="ECO:0000313" key="6">
    <source>
        <dbReference type="Proteomes" id="UP000486534"/>
    </source>
</evidence>
<keyword evidence="2" id="KW-0274">FAD</keyword>
<dbReference type="Gene3D" id="3.30.465.10">
    <property type="match status" value="1"/>
</dbReference>
<evidence type="ECO:0000256" key="3">
    <source>
        <dbReference type="SAM" id="SignalP"/>
    </source>
</evidence>
<evidence type="ECO:0000256" key="1">
    <source>
        <dbReference type="ARBA" id="ARBA00022630"/>
    </source>
</evidence>
<dbReference type="Gene3D" id="1.10.45.10">
    <property type="entry name" value="Vanillyl-alcohol Oxidase, Chain A, domain 4"/>
    <property type="match status" value="1"/>
</dbReference>
<dbReference type="InterPro" id="IPR016164">
    <property type="entry name" value="FAD-linked_Oxase-like_C"/>
</dbReference>
<dbReference type="AlphaFoldDB" id="A0A7X1U461"/>